<dbReference type="PANTHER" id="PTHR43731">
    <property type="entry name" value="RHOMBOID PROTEASE"/>
    <property type="match status" value="1"/>
</dbReference>
<evidence type="ECO:0000313" key="10">
    <source>
        <dbReference type="EMBL" id="GAB1251260.1"/>
    </source>
</evidence>
<keyword evidence="3 8" id="KW-0812">Transmembrane</keyword>
<feature type="region of interest" description="Disordered" evidence="7">
    <location>
        <begin position="222"/>
        <end position="253"/>
    </location>
</feature>
<dbReference type="PANTHER" id="PTHR43731:SF14">
    <property type="entry name" value="PRESENILIN-ASSOCIATED RHOMBOID-LIKE PROTEIN, MITOCHONDRIAL"/>
    <property type="match status" value="1"/>
</dbReference>
<organism evidence="10 11">
    <name type="scientific">Porphyromonas miyakawae</name>
    <dbReference type="NCBI Taxonomy" id="3137470"/>
    <lineage>
        <taxon>Bacteria</taxon>
        <taxon>Pseudomonadati</taxon>
        <taxon>Bacteroidota</taxon>
        <taxon>Bacteroidia</taxon>
        <taxon>Bacteroidales</taxon>
        <taxon>Porphyromonadaceae</taxon>
        <taxon>Porphyromonas</taxon>
    </lineage>
</organism>
<evidence type="ECO:0000259" key="9">
    <source>
        <dbReference type="Pfam" id="PF01694"/>
    </source>
</evidence>
<dbReference type="GO" id="GO:0006508">
    <property type="term" value="P:proteolysis"/>
    <property type="evidence" value="ECO:0007669"/>
    <property type="project" value="UniProtKB-KW"/>
</dbReference>
<feature type="compositionally biased region" description="Basic and acidic residues" evidence="7">
    <location>
        <begin position="243"/>
        <end position="253"/>
    </location>
</feature>
<evidence type="ECO:0000256" key="8">
    <source>
        <dbReference type="SAM" id="Phobius"/>
    </source>
</evidence>
<comment type="caution">
    <text evidence="10">The sequence shown here is derived from an EMBL/GenBank/DDBJ whole genome shotgun (WGS) entry which is preliminary data.</text>
</comment>
<dbReference type="Proteomes" id="UP001628220">
    <property type="component" value="Unassembled WGS sequence"/>
</dbReference>
<evidence type="ECO:0000256" key="7">
    <source>
        <dbReference type="SAM" id="MobiDB-lite"/>
    </source>
</evidence>
<gene>
    <name evidence="10" type="ORF">Tsumi_03640</name>
</gene>
<sequence length="253" mass="28282">MVRITNPGQMTIITKLRHYPLITICVALYLIIAAIPFVVGSSLVSHYSIESLFWLNGYLSDVMRRPWSPITYMWLHNSVLHLVVNMLILYGFGKVFLSYFTERQLIRVFILGGLVGGMLYPLVFEAMNSLGLHPFPLPLLGSSGAVMSIAMAISCYAPHHTLMPIGRWCFSTLTLGILLIVLSFYPLLVGNTGGVITHLGGAATGVIWGIAMKQKHVRKALTESSVRRKESEEKARRSGYKALSKEERSRLWQ</sequence>
<evidence type="ECO:0000256" key="1">
    <source>
        <dbReference type="ARBA" id="ARBA00004141"/>
    </source>
</evidence>
<evidence type="ECO:0000256" key="3">
    <source>
        <dbReference type="ARBA" id="ARBA00022692"/>
    </source>
</evidence>
<dbReference type="Gene3D" id="1.20.1540.10">
    <property type="entry name" value="Rhomboid-like"/>
    <property type="match status" value="1"/>
</dbReference>
<comment type="similarity">
    <text evidence="2">Belongs to the peptidase S54 family.</text>
</comment>
<feature type="transmembrane region" description="Helical" evidence="8">
    <location>
        <begin position="168"/>
        <end position="188"/>
    </location>
</feature>
<evidence type="ECO:0000313" key="11">
    <source>
        <dbReference type="Proteomes" id="UP001628220"/>
    </source>
</evidence>
<keyword evidence="6 8" id="KW-0472">Membrane</keyword>
<keyword evidence="11" id="KW-1185">Reference proteome</keyword>
<dbReference type="SUPFAM" id="SSF144091">
    <property type="entry name" value="Rhomboid-like"/>
    <property type="match status" value="1"/>
</dbReference>
<evidence type="ECO:0000256" key="4">
    <source>
        <dbReference type="ARBA" id="ARBA00022801"/>
    </source>
</evidence>
<keyword evidence="4" id="KW-0378">Hydrolase</keyword>
<evidence type="ECO:0000256" key="6">
    <source>
        <dbReference type="ARBA" id="ARBA00023136"/>
    </source>
</evidence>
<feature type="transmembrane region" description="Helical" evidence="8">
    <location>
        <begin position="135"/>
        <end position="156"/>
    </location>
</feature>
<feature type="transmembrane region" description="Helical" evidence="8">
    <location>
        <begin position="21"/>
        <end position="49"/>
    </location>
</feature>
<feature type="transmembrane region" description="Helical" evidence="8">
    <location>
        <begin position="194"/>
        <end position="211"/>
    </location>
</feature>
<feature type="compositionally biased region" description="Basic and acidic residues" evidence="7">
    <location>
        <begin position="225"/>
        <end position="236"/>
    </location>
</feature>
<dbReference type="GO" id="GO:0008233">
    <property type="term" value="F:peptidase activity"/>
    <property type="evidence" value="ECO:0007669"/>
    <property type="project" value="UniProtKB-KW"/>
</dbReference>
<dbReference type="EMBL" id="BAAFSF010000001">
    <property type="protein sequence ID" value="GAB1251260.1"/>
    <property type="molecule type" value="Genomic_DNA"/>
</dbReference>
<protein>
    <submittedName>
        <fullName evidence="10">Rhomboid family intramembrane serine protease</fullName>
    </submittedName>
</protein>
<evidence type="ECO:0000256" key="2">
    <source>
        <dbReference type="ARBA" id="ARBA00009045"/>
    </source>
</evidence>
<feature type="domain" description="Peptidase S54 rhomboid" evidence="9">
    <location>
        <begin position="65"/>
        <end position="212"/>
    </location>
</feature>
<feature type="transmembrane region" description="Helical" evidence="8">
    <location>
        <begin position="69"/>
        <end position="93"/>
    </location>
</feature>
<reference evidence="10 11" key="1">
    <citation type="journal article" date="2025" name="Int. J. Syst. Evol. Microbiol.">
        <title>Desulfovibrio falkowii sp. nov., Porphyromonas miyakawae sp. nov., Mediterraneibacter flintii sp. nov. and Owariibacterium komagatae gen. nov., sp. nov., isolated from human faeces.</title>
        <authorList>
            <person name="Hamaguchi T."/>
            <person name="Ohara M."/>
            <person name="Hisatomi A."/>
            <person name="Sekiguchi K."/>
            <person name="Takeda J.I."/>
            <person name="Ueyama J."/>
            <person name="Ito M."/>
            <person name="Nishiwaki H."/>
            <person name="Ogi T."/>
            <person name="Hirayama M."/>
            <person name="Ohkuma M."/>
            <person name="Sakamoto M."/>
            <person name="Ohno K."/>
        </authorList>
    </citation>
    <scope>NUCLEOTIDE SEQUENCE [LARGE SCALE GENOMIC DNA]</scope>
    <source>
        <strain evidence="10 11">13CB11C</strain>
    </source>
</reference>
<feature type="transmembrane region" description="Helical" evidence="8">
    <location>
        <begin position="105"/>
        <end position="123"/>
    </location>
</feature>
<comment type="subcellular location">
    <subcellularLocation>
        <location evidence="1">Membrane</location>
        <topology evidence="1">Multi-pass membrane protein</topology>
    </subcellularLocation>
</comment>
<name>A0ABQ0E0M1_9PORP</name>
<keyword evidence="10" id="KW-0645">Protease</keyword>
<keyword evidence="5 8" id="KW-1133">Transmembrane helix</keyword>
<dbReference type="Pfam" id="PF01694">
    <property type="entry name" value="Rhomboid"/>
    <property type="match status" value="1"/>
</dbReference>
<dbReference type="InterPro" id="IPR022764">
    <property type="entry name" value="Peptidase_S54_rhomboid_dom"/>
</dbReference>
<accession>A0ABQ0E0M1</accession>
<dbReference type="InterPro" id="IPR050925">
    <property type="entry name" value="Rhomboid_protease_S54"/>
</dbReference>
<dbReference type="InterPro" id="IPR035952">
    <property type="entry name" value="Rhomboid-like_sf"/>
</dbReference>
<evidence type="ECO:0000256" key="5">
    <source>
        <dbReference type="ARBA" id="ARBA00022989"/>
    </source>
</evidence>
<proteinExistence type="inferred from homology"/>